<dbReference type="GO" id="GO:0006357">
    <property type="term" value="P:regulation of transcription by RNA polymerase II"/>
    <property type="evidence" value="ECO:0007669"/>
    <property type="project" value="TreeGrafter"/>
</dbReference>
<evidence type="ECO:0000256" key="1">
    <source>
        <dbReference type="ARBA" id="ARBA00004123"/>
    </source>
</evidence>
<proteinExistence type="inferred from homology"/>
<organism evidence="14 15">
    <name type="scientific">Amphibalanus amphitrite</name>
    <name type="common">Striped barnacle</name>
    <name type="synonym">Balanus amphitrite</name>
    <dbReference type="NCBI Taxonomy" id="1232801"/>
    <lineage>
        <taxon>Eukaryota</taxon>
        <taxon>Metazoa</taxon>
        <taxon>Ecdysozoa</taxon>
        <taxon>Arthropoda</taxon>
        <taxon>Crustacea</taxon>
        <taxon>Multicrustacea</taxon>
        <taxon>Cirripedia</taxon>
        <taxon>Thoracica</taxon>
        <taxon>Thoracicalcarea</taxon>
        <taxon>Balanomorpha</taxon>
        <taxon>Balanoidea</taxon>
        <taxon>Balanidae</taxon>
        <taxon>Amphibalaninae</taxon>
        <taxon>Amphibalanus</taxon>
    </lineage>
</organism>
<sequence>MAEDEEEGYRWESGYEKTWEAIQEDEAGLLDSSVADLVARAKRARLHRARPHVRLGIMRHLYLVLDASEAMFVQDLKPTRLICCLKILEGYVQEFFDQNPISQLGIIVTKNKRAEVVCELGGNPIKVIEHLRKLSSAPCVGEPSLMNALELAASSLRTMPSHASREVLVLMASLTTCDPGNINATIQSLCKEKIRCSVIGLAAELRITRHLAQETGGEYAVCLDDSHLRDLTMAHVQPPPAVAHMEAALIRIGFPSHNTSADSPGKLSYCMCHLNGPAPPEGPDRGGYLCPQCYSKHCELPVDCATCGLTLMSAPHLARSYHHLFPLEPFEEVERPPGGPPQHCAACRARIDTQKLVSVGGAAVCGGGGFGRNVMLLRSDEVFSTVPCAEPSQSLFLFQSCCLVLEKVFFECMLKYK</sequence>
<dbReference type="PANTHER" id="PTHR12695:SF2">
    <property type="entry name" value="GENERAL TRANSCRIPTION FACTOR IIH SUBUNIT 2-RELATED"/>
    <property type="match status" value="1"/>
</dbReference>
<dbReference type="SUPFAM" id="SSF53300">
    <property type="entry name" value="vWA-like"/>
    <property type="match status" value="1"/>
</dbReference>
<evidence type="ECO:0000256" key="8">
    <source>
        <dbReference type="ARBA" id="ARBA00023163"/>
    </source>
</evidence>
<evidence type="ECO:0000256" key="4">
    <source>
        <dbReference type="ARBA" id="ARBA00022763"/>
    </source>
</evidence>
<dbReference type="SMART" id="SM00327">
    <property type="entry name" value="VWA"/>
    <property type="match status" value="1"/>
</dbReference>
<comment type="caution">
    <text evidence="14">The sequence shown here is derived from an EMBL/GenBank/DDBJ whole genome shotgun (WGS) entry which is preliminary data.</text>
</comment>
<evidence type="ECO:0000256" key="12">
    <source>
        <dbReference type="PIRSR" id="PIRSR015919-1"/>
    </source>
</evidence>
<keyword evidence="9" id="KW-0234">DNA repair</keyword>
<keyword evidence="3 11" id="KW-0479">Metal-binding</keyword>
<dbReference type="PANTHER" id="PTHR12695">
    <property type="entry name" value="GENERAL TRANSCRIPTION FACTOR IIH SUBUNIT 2"/>
    <property type="match status" value="1"/>
</dbReference>
<evidence type="ECO:0000256" key="3">
    <source>
        <dbReference type="ARBA" id="ARBA00022723"/>
    </source>
</evidence>
<evidence type="ECO:0000256" key="11">
    <source>
        <dbReference type="PIRNR" id="PIRNR015919"/>
    </source>
</evidence>
<keyword evidence="5" id="KW-0863">Zinc-finger</keyword>
<dbReference type="OrthoDB" id="284275at2759"/>
<keyword evidence="6 11" id="KW-0862">Zinc</keyword>
<dbReference type="PROSITE" id="PS50234">
    <property type="entry name" value="VWFA"/>
    <property type="match status" value="1"/>
</dbReference>
<dbReference type="Pfam" id="PF04056">
    <property type="entry name" value="Ssl1"/>
    <property type="match status" value="1"/>
</dbReference>
<dbReference type="InterPro" id="IPR002035">
    <property type="entry name" value="VWF_A"/>
</dbReference>
<keyword evidence="7 11" id="KW-0805">Transcription regulation</keyword>
<dbReference type="InterPro" id="IPR036465">
    <property type="entry name" value="vWFA_dom_sf"/>
</dbReference>
<keyword evidence="10 11" id="KW-0539">Nucleus</keyword>
<keyword evidence="4" id="KW-0227">DNA damage</keyword>
<reference evidence="14 15" key="1">
    <citation type="submission" date="2019-07" db="EMBL/GenBank/DDBJ databases">
        <title>Draft genome assembly of a fouling barnacle, Amphibalanus amphitrite (Darwin, 1854): The first reference genome for Thecostraca.</title>
        <authorList>
            <person name="Kim W."/>
        </authorList>
    </citation>
    <scope>NUCLEOTIDE SEQUENCE [LARGE SCALE GENOMIC DNA]</scope>
    <source>
        <strain evidence="14">SNU_AA5</strain>
        <tissue evidence="14">Soma without cirri and trophi</tissue>
    </source>
</reference>
<feature type="zinc finger region" description="C4-type" evidence="12">
    <location>
        <begin position="290"/>
        <end position="307"/>
    </location>
</feature>
<dbReference type="GO" id="GO:0006289">
    <property type="term" value="P:nucleotide-excision repair"/>
    <property type="evidence" value="ECO:0007669"/>
    <property type="project" value="UniProtKB-UniRule"/>
</dbReference>
<dbReference type="GO" id="GO:0000439">
    <property type="term" value="C:transcription factor TFIIH core complex"/>
    <property type="evidence" value="ECO:0007669"/>
    <property type="project" value="InterPro"/>
</dbReference>
<dbReference type="Gene3D" id="3.40.50.410">
    <property type="entry name" value="von Willebrand factor, type A domain"/>
    <property type="match status" value="1"/>
</dbReference>
<dbReference type="NCBIfam" id="TIGR00622">
    <property type="entry name" value="ssl1"/>
    <property type="match status" value="1"/>
</dbReference>
<dbReference type="PIRSF" id="PIRSF015919">
    <property type="entry name" value="TFIIH_SSL1"/>
    <property type="match status" value="1"/>
</dbReference>
<evidence type="ECO:0000313" key="15">
    <source>
        <dbReference type="Proteomes" id="UP000440578"/>
    </source>
</evidence>
<comment type="subcellular location">
    <subcellularLocation>
        <location evidence="1 11">Nucleus</location>
    </subcellularLocation>
</comment>
<dbReference type="CDD" id="cd01453">
    <property type="entry name" value="vWA_transcription_factor_IIH_type"/>
    <property type="match status" value="1"/>
</dbReference>
<accession>A0A6A4VUT0</accession>
<name>A0A6A4VUT0_AMPAM</name>
<keyword evidence="15" id="KW-1185">Reference proteome</keyword>
<evidence type="ECO:0000256" key="5">
    <source>
        <dbReference type="ARBA" id="ARBA00022771"/>
    </source>
</evidence>
<dbReference type="GO" id="GO:0006351">
    <property type="term" value="P:DNA-templated transcription"/>
    <property type="evidence" value="ECO:0007669"/>
    <property type="project" value="InterPro"/>
</dbReference>
<evidence type="ECO:0000256" key="10">
    <source>
        <dbReference type="ARBA" id="ARBA00023242"/>
    </source>
</evidence>
<evidence type="ECO:0000256" key="9">
    <source>
        <dbReference type="ARBA" id="ARBA00023204"/>
    </source>
</evidence>
<feature type="domain" description="VWFA" evidence="13">
    <location>
        <begin position="60"/>
        <end position="236"/>
    </location>
</feature>
<dbReference type="EMBL" id="VIIS01001679">
    <property type="protein sequence ID" value="KAF0294552.1"/>
    <property type="molecule type" value="Genomic_DNA"/>
</dbReference>
<dbReference type="AlphaFoldDB" id="A0A6A4VUT0"/>
<dbReference type="FunFam" id="3.40.50.410:FF:000015">
    <property type="entry name" value="General transcription factor IIH subunit 2"/>
    <property type="match status" value="1"/>
</dbReference>
<comment type="similarity">
    <text evidence="2 11">Belongs to the GTF2H2 family.</text>
</comment>
<gene>
    <name evidence="14" type="primary">GTF2H2</name>
    <name evidence="14" type="ORF">FJT64_007798</name>
</gene>
<evidence type="ECO:0000259" key="13">
    <source>
        <dbReference type="PROSITE" id="PS50234"/>
    </source>
</evidence>
<dbReference type="GO" id="GO:0005675">
    <property type="term" value="C:transcription factor TFIIH holo complex"/>
    <property type="evidence" value="ECO:0007669"/>
    <property type="project" value="UniProtKB-UniRule"/>
</dbReference>
<keyword evidence="8 11" id="KW-0804">Transcription</keyword>
<dbReference type="InterPro" id="IPR007198">
    <property type="entry name" value="Ssl1-like"/>
</dbReference>
<protein>
    <recommendedName>
        <fullName evidence="11">General transcription factor IIH subunit</fullName>
    </recommendedName>
</protein>
<evidence type="ECO:0000313" key="14">
    <source>
        <dbReference type="EMBL" id="KAF0294552.1"/>
    </source>
</evidence>
<evidence type="ECO:0000256" key="2">
    <source>
        <dbReference type="ARBA" id="ARBA00006092"/>
    </source>
</evidence>
<dbReference type="Proteomes" id="UP000440578">
    <property type="component" value="Unassembled WGS sequence"/>
</dbReference>
<dbReference type="InterPro" id="IPR012170">
    <property type="entry name" value="TFIIH_SSL1/p44"/>
</dbReference>
<evidence type="ECO:0000256" key="6">
    <source>
        <dbReference type="ARBA" id="ARBA00022833"/>
    </source>
</evidence>
<dbReference type="GO" id="GO:0008270">
    <property type="term" value="F:zinc ion binding"/>
    <property type="evidence" value="ECO:0007669"/>
    <property type="project" value="UniProtKB-UniRule"/>
</dbReference>
<evidence type="ECO:0000256" key="7">
    <source>
        <dbReference type="ARBA" id="ARBA00023015"/>
    </source>
</evidence>